<evidence type="ECO:0000313" key="2">
    <source>
        <dbReference type="Proteomes" id="UP000183376"/>
    </source>
</evidence>
<proteinExistence type="predicted"/>
<reference evidence="1 2" key="1">
    <citation type="submission" date="2016-10" db="EMBL/GenBank/DDBJ databases">
        <authorList>
            <person name="de Groot N.N."/>
        </authorList>
    </citation>
    <scope>NUCLEOTIDE SEQUENCE [LARGE SCALE GENOMIC DNA]</scope>
    <source>
        <strain evidence="1 2">DSM 44149</strain>
    </source>
</reference>
<dbReference type="EMBL" id="LT629701">
    <property type="protein sequence ID" value="SDN05211.1"/>
    <property type="molecule type" value="Genomic_DNA"/>
</dbReference>
<organism evidence="1 2">
    <name type="scientific">Allokutzneria albata</name>
    <name type="common">Kibdelosporangium albatum</name>
    <dbReference type="NCBI Taxonomy" id="211114"/>
    <lineage>
        <taxon>Bacteria</taxon>
        <taxon>Bacillati</taxon>
        <taxon>Actinomycetota</taxon>
        <taxon>Actinomycetes</taxon>
        <taxon>Pseudonocardiales</taxon>
        <taxon>Pseudonocardiaceae</taxon>
        <taxon>Allokutzneria</taxon>
    </lineage>
</organism>
<keyword evidence="2" id="KW-1185">Reference proteome</keyword>
<gene>
    <name evidence="1" type="ORF">SAMN04489726_4656</name>
</gene>
<sequence>MITPDCYALLDIAFKPELVSGALQAREIDSVKHCWATLKRIALRFARVNYF</sequence>
<accession>A0A1G9Y9N0</accession>
<dbReference type="AlphaFoldDB" id="A0A1G9Y9N0"/>
<protein>
    <submittedName>
        <fullName evidence="1">Uncharacterized protein</fullName>
    </submittedName>
</protein>
<dbReference type="Proteomes" id="UP000183376">
    <property type="component" value="Chromosome I"/>
</dbReference>
<evidence type="ECO:0000313" key="1">
    <source>
        <dbReference type="EMBL" id="SDN05211.1"/>
    </source>
</evidence>
<name>A0A1G9Y9N0_ALLAB</name>